<dbReference type="InterPro" id="IPR017972">
    <property type="entry name" value="Cyt_P450_CS"/>
</dbReference>
<evidence type="ECO:0000313" key="17">
    <source>
        <dbReference type="Proteomes" id="UP000008820"/>
    </source>
</evidence>
<evidence type="ECO:0000256" key="4">
    <source>
        <dbReference type="ARBA" id="ARBA00004406"/>
    </source>
</evidence>
<evidence type="ECO:0000256" key="15">
    <source>
        <dbReference type="RuleBase" id="RU000461"/>
    </source>
</evidence>
<keyword evidence="11 14" id="KW-0408">Iron</keyword>
<accession>A0A1S4F657</accession>
<evidence type="ECO:0000256" key="6">
    <source>
        <dbReference type="ARBA" id="ARBA00022617"/>
    </source>
</evidence>
<dbReference type="InterPro" id="IPR050476">
    <property type="entry name" value="Insect_CytP450_Detox"/>
</dbReference>
<dbReference type="GO" id="GO:0004497">
    <property type="term" value="F:monooxygenase activity"/>
    <property type="evidence" value="ECO:0007669"/>
    <property type="project" value="UniProtKB-KW"/>
</dbReference>
<dbReference type="PRINTS" id="PR00385">
    <property type="entry name" value="P450"/>
</dbReference>
<dbReference type="Proteomes" id="UP000008820">
    <property type="component" value="Chromosome 3"/>
</dbReference>
<keyword evidence="6 14" id="KW-0349">Heme</keyword>
<organism evidence="16 17">
    <name type="scientific">Aedes aegypti</name>
    <name type="common">Yellowfever mosquito</name>
    <name type="synonym">Culex aegypti</name>
    <dbReference type="NCBI Taxonomy" id="7159"/>
    <lineage>
        <taxon>Eukaryota</taxon>
        <taxon>Metazoa</taxon>
        <taxon>Ecdysozoa</taxon>
        <taxon>Arthropoda</taxon>
        <taxon>Hexapoda</taxon>
        <taxon>Insecta</taxon>
        <taxon>Pterygota</taxon>
        <taxon>Neoptera</taxon>
        <taxon>Endopterygota</taxon>
        <taxon>Diptera</taxon>
        <taxon>Nematocera</taxon>
        <taxon>Culicoidea</taxon>
        <taxon>Culicidae</taxon>
        <taxon>Culicinae</taxon>
        <taxon>Aedini</taxon>
        <taxon>Aedes</taxon>
        <taxon>Stegomyia</taxon>
    </lineage>
</organism>
<reference evidence="16 17" key="1">
    <citation type="submission" date="2017-06" db="EMBL/GenBank/DDBJ databases">
        <title>Aedes aegypti genome working group (AGWG) sequencing and assembly.</title>
        <authorList>
            <consortium name="Aedes aegypti Genome Working Group (AGWG)"/>
            <person name="Matthews B.J."/>
        </authorList>
    </citation>
    <scope>NUCLEOTIDE SEQUENCE [LARGE SCALE GENOMIC DNA]</scope>
    <source>
        <strain evidence="16 17">LVP_AGWG</strain>
    </source>
</reference>
<sequence length="499" mass="56927">MLVTVGLLLTAFAALYLYLTWHFDYWKKRNVPGPEPLPLVGNFPAFFRRNRPVMEEKYQIYKDYCSKYNFVGIFTNRSPQIFITSPALARDILVKYFKNFHDNEIGLITNKELDPLFGRNPFVLNGAAWKAKRAEITPAFTASRIKALYVSVENVCAQMTKYVKEHCESPIEMKELGDKFTTDVVSSCIFGADAQSFIHQDAEIRDMGSKLMDSSLSFALKMAVMTVLPSVAKIANMSLVSKPREKFFIKLMAEAIRHREESNEKYLDFLDYLSMLKKEKNITELDMAAHGVTFFLDGNETSSATLSLNLYELAKQPEIQKRLREELMNATNDDGTISYETLSELPFLEQVFSEGLRLWPPVTFMSKVCTDPIELDLTSTRKVPIERGTCAIISNWSLHRDPNFYEDPLKFNPDRFAPEKGGIFPYREKGCYMPFGDGPRQCLGMRFGRMQVKRGIYEVISNFEISVASRTSDPLKIVSSPAISLGLSGIWLSFKPIRL</sequence>
<dbReference type="Gene3D" id="1.10.630.10">
    <property type="entry name" value="Cytochrome P450"/>
    <property type="match status" value="1"/>
</dbReference>
<evidence type="ECO:0000256" key="2">
    <source>
        <dbReference type="ARBA" id="ARBA00003690"/>
    </source>
</evidence>
<dbReference type="GO" id="GO:0020037">
    <property type="term" value="F:heme binding"/>
    <property type="evidence" value="ECO:0007669"/>
    <property type="project" value="InterPro"/>
</dbReference>
<dbReference type="InterPro" id="IPR036396">
    <property type="entry name" value="Cyt_P450_sf"/>
</dbReference>
<comment type="similarity">
    <text evidence="5 15">Belongs to the cytochrome P450 family.</text>
</comment>
<keyword evidence="13" id="KW-0472">Membrane</keyword>
<keyword evidence="7 14" id="KW-0479">Metal-binding</keyword>
<gene>
    <name evidence="16" type="primary">5579193</name>
</gene>
<evidence type="ECO:0000256" key="5">
    <source>
        <dbReference type="ARBA" id="ARBA00010617"/>
    </source>
</evidence>
<comment type="subcellular location">
    <subcellularLocation>
        <location evidence="4">Endoplasmic reticulum membrane</location>
        <topology evidence="4">Peripheral membrane protein</topology>
    </subcellularLocation>
    <subcellularLocation>
        <location evidence="3">Microsome membrane</location>
        <topology evidence="3">Peripheral membrane protein</topology>
    </subcellularLocation>
</comment>
<dbReference type="VEuPathDB" id="VectorBase:AAEL003890"/>
<dbReference type="SUPFAM" id="SSF48264">
    <property type="entry name" value="Cytochrome P450"/>
    <property type="match status" value="1"/>
</dbReference>
<evidence type="ECO:0000256" key="11">
    <source>
        <dbReference type="ARBA" id="ARBA00023004"/>
    </source>
</evidence>
<proteinExistence type="inferred from homology"/>
<dbReference type="AlphaFoldDB" id="A0A1S4F657"/>
<dbReference type="GO" id="GO:0005789">
    <property type="term" value="C:endoplasmic reticulum membrane"/>
    <property type="evidence" value="ECO:0007669"/>
    <property type="project" value="UniProtKB-SubCell"/>
</dbReference>
<dbReference type="GO" id="GO:0005506">
    <property type="term" value="F:iron ion binding"/>
    <property type="evidence" value="ECO:0007669"/>
    <property type="project" value="InterPro"/>
</dbReference>
<evidence type="ECO:0000256" key="10">
    <source>
        <dbReference type="ARBA" id="ARBA00023002"/>
    </source>
</evidence>
<feature type="binding site" description="axial binding residue" evidence="14">
    <location>
        <position position="442"/>
    </location>
    <ligand>
        <name>heme</name>
        <dbReference type="ChEBI" id="CHEBI:30413"/>
    </ligand>
    <ligandPart>
        <name>Fe</name>
        <dbReference type="ChEBI" id="CHEBI:18248"/>
    </ligandPart>
</feature>
<comment type="cofactor">
    <cofactor evidence="1 14">
        <name>heme</name>
        <dbReference type="ChEBI" id="CHEBI:30413"/>
    </cofactor>
</comment>
<evidence type="ECO:0000256" key="14">
    <source>
        <dbReference type="PIRSR" id="PIRSR602401-1"/>
    </source>
</evidence>
<dbReference type="OrthoDB" id="2789670at2759"/>
<evidence type="ECO:0000256" key="3">
    <source>
        <dbReference type="ARBA" id="ARBA00004174"/>
    </source>
</evidence>
<dbReference type="GO" id="GO:0016705">
    <property type="term" value="F:oxidoreductase activity, acting on paired donors, with incorporation or reduction of molecular oxygen"/>
    <property type="evidence" value="ECO:0007669"/>
    <property type="project" value="InterPro"/>
</dbReference>
<evidence type="ECO:0000256" key="13">
    <source>
        <dbReference type="ARBA" id="ARBA00023136"/>
    </source>
</evidence>
<name>A0A1S4F657_AEDAE</name>
<evidence type="ECO:0000256" key="1">
    <source>
        <dbReference type="ARBA" id="ARBA00001971"/>
    </source>
</evidence>
<dbReference type="InParanoid" id="A0A1S4F657"/>
<dbReference type="CDD" id="cd11056">
    <property type="entry name" value="CYP6-like"/>
    <property type="match status" value="1"/>
</dbReference>
<dbReference type="PANTHER" id="PTHR24292:SF84">
    <property type="entry name" value="CYTOCHROME P450 28A5-RELATED"/>
    <property type="match status" value="1"/>
</dbReference>
<keyword evidence="17" id="KW-1185">Reference proteome</keyword>
<keyword evidence="9" id="KW-0492">Microsome</keyword>
<evidence type="ECO:0000256" key="12">
    <source>
        <dbReference type="ARBA" id="ARBA00023033"/>
    </source>
</evidence>
<comment type="function">
    <text evidence="2">May be involved in the metabolism of insect hormones and in the breakdown of synthetic insecticides.</text>
</comment>
<dbReference type="InterPro" id="IPR001128">
    <property type="entry name" value="Cyt_P450"/>
</dbReference>
<dbReference type="PROSITE" id="PS00086">
    <property type="entry name" value="CYTOCHROME_P450"/>
    <property type="match status" value="1"/>
</dbReference>
<dbReference type="FunCoup" id="A0A1S4F657">
    <property type="interactions" value="8"/>
</dbReference>
<dbReference type="PANTHER" id="PTHR24292">
    <property type="entry name" value="CYTOCHROME P450"/>
    <property type="match status" value="1"/>
</dbReference>
<evidence type="ECO:0000313" key="16">
    <source>
        <dbReference type="EnsemblMetazoa" id="AAEL003890-PA"/>
    </source>
</evidence>
<dbReference type="FunFam" id="1.10.630.10:FF:000042">
    <property type="entry name" value="Cytochrome P450"/>
    <property type="match status" value="1"/>
</dbReference>
<evidence type="ECO:0000256" key="9">
    <source>
        <dbReference type="ARBA" id="ARBA00022848"/>
    </source>
</evidence>
<dbReference type="EnsemblMetazoa" id="AAEL003890-RA">
    <property type="protein sequence ID" value="AAEL003890-PA"/>
    <property type="gene ID" value="AAEL003890"/>
</dbReference>
<keyword evidence="10 15" id="KW-0560">Oxidoreductase</keyword>
<reference evidence="16" key="2">
    <citation type="submission" date="2020-05" db="UniProtKB">
        <authorList>
            <consortium name="EnsemblMetazoa"/>
        </authorList>
    </citation>
    <scope>IDENTIFICATION</scope>
    <source>
        <strain evidence="16">LVP_AGWG</strain>
    </source>
</reference>
<dbReference type="InterPro" id="IPR002401">
    <property type="entry name" value="Cyt_P450_E_grp-I"/>
</dbReference>
<evidence type="ECO:0000256" key="7">
    <source>
        <dbReference type="ARBA" id="ARBA00022723"/>
    </source>
</evidence>
<keyword evidence="12 15" id="KW-0503">Monooxygenase</keyword>
<protein>
    <submittedName>
        <fullName evidence="16">Uncharacterized protein</fullName>
    </submittedName>
</protein>
<dbReference type="Pfam" id="PF00067">
    <property type="entry name" value="p450"/>
    <property type="match status" value="1"/>
</dbReference>
<keyword evidence="8" id="KW-0256">Endoplasmic reticulum</keyword>
<dbReference type="PRINTS" id="PR00463">
    <property type="entry name" value="EP450I"/>
</dbReference>
<evidence type="ECO:0000256" key="8">
    <source>
        <dbReference type="ARBA" id="ARBA00022824"/>
    </source>
</evidence>